<dbReference type="PANTHER" id="PTHR43739">
    <property type="entry name" value="XYLOGLUCANASE (EUROFUNG)"/>
    <property type="match status" value="1"/>
</dbReference>
<keyword evidence="3" id="KW-1185">Reference proteome</keyword>
<name>A0ABV9QVR8_9GAMM</name>
<evidence type="ECO:0000256" key="1">
    <source>
        <dbReference type="SAM" id="SignalP"/>
    </source>
</evidence>
<accession>A0ABV9QVR8</accession>
<sequence>MTLRRLAVPFASVFTCTALAAPGLDAGDARPPMPAGLAPPAVAAPLAGPAWQPLGPPGGDVTDVAASPTQPGVLLAGTAPLASFGGSLYRSADGGASWNAVDDLAGRSVFALVFDPQGHAHAATQDGVWSSQDGGTSWTQRDLGIDPLNDVVLDIALDPADPDVLWIGVSAAWGQQAVNLMRSDDGGATWQDRTPPLAAPANGVGVAVNPADPLQVAAAFRGDFSGGEVWLSEDGGASWQNRSAGLPGTPLNAVAWSGARLLAGGGMLFGAQDFGLYGSDDLGQNWTPLHAGWPLLIATAIAVDPDDAQTIVVATDGAGLNRTRDGGASWETGIGATGSLAMQSVRFAPGSSQQLLAGANSLGVFLSHDGGATFDGASQGISELGLYSIAANPLDPLQLAVAFQGNNSGGVFSSADGGASWTLEAVPPTRYSRVGYSPAGVLYAISSGPSYVAPEGLYRREADGQWTALGPDQGEHYESDLASLRFGANDPDLILLGGGDFGVAGTDGTVWRSIDAGTSWTKHAVSGGLFVGDVEIVEDGSDEIAIAPYNGRETPEQGGVLRSTDGGATWTIALETATFHRPPRLCAQAGAPDTLFLAVGDDWSTSSLLRSDDAGATWTPTGWQGATVVDVACDPGDGAVLYVAQEGATRVARSADAGATFAPFDAGLERAGIARELAFDGGAAPRLLLASGRGSHAIGAPGEETIFADGFD</sequence>
<dbReference type="Gene3D" id="2.130.10.10">
    <property type="entry name" value="YVTN repeat-like/Quinoprotein amine dehydrogenase"/>
    <property type="match status" value="4"/>
</dbReference>
<reference evidence="3" key="1">
    <citation type="journal article" date="2019" name="Int. J. Syst. Evol. Microbiol.">
        <title>The Global Catalogue of Microorganisms (GCM) 10K type strain sequencing project: providing services to taxonomists for standard genome sequencing and annotation.</title>
        <authorList>
            <consortium name="The Broad Institute Genomics Platform"/>
            <consortium name="The Broad Institute Genome Sequencing Center for Infectious Disease"/>
            <person name="Wu L."/>
            <person name="Ma J."/>
        </authorList>
    </citation>
    <scope>NUCLEOTIDE SEQUENCE [LARGE SCALE GENOMIC DNA]</scope>
    <source>
        <strain evidence="3">CCUG 30340</strain>
    </source>
</reference>
<dbReference type="InterPro" id="IPR015943">
    <property type="entry name" value="WD40/YVTN_repeat-like_dom_sf"/>
</dbReference>
<evidence type="ECO:0000313" key="3">
    <source>
        <dbReference type="Proteomes" id="UP001595886"/>
    </source>
</evidence>
<feature type="chain" id="PRO_5046124413" evidence="1">
    <location>
        <begin position="21"/>
        <end position="712"/>
    </location>
</feature>
<dbReference type="PANTHER" id="PTHR43739:SF5">
    <property type="entry name" value="EXO-ALPHA-SIALIDASE"/>
    <property type="match status" value="1"/>
</dbReference>
<keyword evidence="1" id="KW-0732">Signal</keyword>
<comment type="caution">
    <text evidence="2">The sequence shown here is derived from an EMBL/GenBank/DDBJ whole genome shotgun (WGS) entry which is preliminary data.</text>
</comment>
<dbReference type="RefSeq" id="WP_380021073.1">
    <property type="nucleotide sequence ID" value="NZ_JBHSHD010000008.1"/>
</dbReference>
<dbReference type="CDD" id="cd15482">
    <property type="entry name" value="Sialidase_non-viral"/>
    <property type="match status" value="3"/>
</dbReference>
<evidence type="ECO:0000313" key="2">
    <source>
        <dbReference type="EMBL" id="MFC4820927.1"/>
    </source>
</evidence>
<organism evidence="2 3">
    <name type="scientific">Dokdonella ginsengisoli</name>
    <dbReference type="NCBI Taxonomy" id="363846"/>
    <lineage>
        <taxon>Bacteria</taxon>
        <taxon>Pseudomonadati</taxon>
        <taxon>Pseudomonadota</taxon>
        <taxon>Gammaproteobacteria</taxon>
        <taxon>Lysobacterales</taxon>
        <taxon>Rhodanobacteraceae</taxon>
        <taxon>Dokdonella</taxon>
    </lineage>
</organism>
<dbReference type="Proteomes" id="UP001595886">
    <property type="component" value="Unassembled WGS sequence"/>
</dbReference>
<gene>
    <name evidence="2" type="ORF">ACFO6Q_11360</name>
</gene>
<protein>
    <submittedName>
        <fullName evidence="2">WD40/YVTN/BNR-like repeat-containing protein</fullName>
    </submittedName>
</protein>
<proteinExistence type="predicted"/>
<dbReference type="InterPro" id="IPR052025">
    <property type="entry name" value="Xyloglucanase_GH74"/>
</dbReference>
<dbReference type="EMBL" id="JBHSHD010000008">
    <property type="protein sequence ID" value="MFC4820927.1"/>
    <property type="molecule type" value="Genomic_DNA"/>
</dbReference>
<dbReference type="SUPFAM" id="SSF110296">
    <property type="entry name" value="Oligoxyloglucan reducing end-specific cellobiohydrolase"/>
    <property type="match status" value="3"/>
</dbReference>
<feature type="signal peptide" evidence="1">
    <location>
        <begin position="1"/>
        <end position="20"/>
    </location>
</feature>